<dbReference type="Proteomes" id="UP000543556">
    <property type="component" value="Unassembled WGS sequence"/>
</dbReference>
<protein>
    <submittedName>
        <fullName evidence="2">Uncharacterized protein</fullName>
    </submittedName>
</protein>
<reference evidence="2 3" key="1">
    <citation type="submission" date="2020-02" db="EMBL/GenBank/DDBJ databases">
        <title>Genome sequence of strain AETb3-4.</title>
        <authorList>
            <person name="Gao J."/>
            <person name="Zhang X."/>
        </authorList>
    </citation>
    <scope>NUCLEOTIDE SEQUENCE [LARGE SCALE GENOMIC DNA]</scope>
    <source>
        <strain evidence="2 3">AETb3-4</strain>
    </source>
</reference>
<sequence length="364" mass="40525">MIGESTISAKMRGAHLGMDASDAEEKAATDTSGSSGGGLSAFIVRVLEQLSMSAWLPAGLLAASVTLLVWFRSHGRVDLAAAVSGIAADRWGFLVLVIPLLLVATMITQAFSFIAIRALEGYWRGSGLVALCRELLIRRHLRRQTNLSRRRRQETERAFGIARPRMLEAGWSRFVVVRFEQDALGIEAGLGSEPDVQGEKLSSKDQKILKFASWRTFCDPWRLAKIDLLIKEEQRYPEPRRMMPTKLGNILRSTEDTLDTADGDLEGLVVRRKHLLPGRLQRDHDHYRTRLDMYAMFVFIGGFLAVLTPLMLIGKVSDWWAIAITSGIFVVLGLAGYQAAIASAEAYCGILREIDRRTRQSYGC</sequence>
<name>A0A7Y7IIJ6_9MICC</name>
<feature type="transmembrane region" description="Helical" evidence="1">
    <location>
        <begin position="54"/>
        <end position="71"/>
    </location>
</feature>
<keyword evidence="1" id="KW-1133">Transmembrane helix</keyword>
<comment type="caution">
    <text evidence="2">The sequence shown here is derived from an EMBL/GenBank/DDBJ whole genome shotgun (WGS) entry which is preliminary data.</text>
</comment>
<dbReference type="AlphaFoldDB" id="A0A7Y7IIJ6"/>
<keyword evidence="1" id="KW-0472">Membrane</keyword>
<evidence type="ECO:0000313" key="2">
    <source>
        <dbReference type="EMBL" id="NVM96139.1"/>
    </source>
</evidence>
<accession>A0A7Y7IIJ6</accession>
<evidence type="ECO:0000313" key="3">
    <source>
        <dbReference type="Proteomes" id="UP000543556"/>
    </source>
</evidence>
<dbReference type="RefSeq" id="WP_176635865.1">
    <property type="nucleotide sequence ID" value="NZ_JAAMFM010000025.1"/>
</dbReference>
<organism evidence="2 3">
    <name type="scientific">Arthrobacter wenxiniae</name>
    <dbReference type="NCBI Taxonomy" id="2713570"/>
    <lineage>
        <taxon>Bacteria</taxon>
        <taxon>Bacillati</taxon>
        <taxon>Actinomycetota</taxon>
        <taxon>Actinomycetes</taxon>
        <taxon>Micrococcales</taxon>
        <taxon>Micrococcaceae</taxon>
        <taxon>Arthrobacter</taxon>
    </lineage>
</organism>
<keyword evidence="3" id="KW-1185">Reference proteome</keyword>
<gene>
    <name evidence="2" type="ORF">G6034_14765</name>
</gene>
<feature type="transmembrane region" description="Helical" evidence="1">
    <location>
        <begin position="291"/>
        <end position="313"/>
    </location>
</feature>
<keyword evidence="1" id="KW-0812">Transmembrane</keyword>
<evidence type="ECO:0000256" key="1">
    <source>
        <dbReference type="SAM" id="Phobius"/>
    </source>
</evidence>
<dbReference type="EMBL" id="JAAMFM010000025">
    <property type="protein sequence ID" value="NVM96139.1"/>
    <property type="molecule type" value="Genomic_DNA"/>
</dbReference>
<feature type="transmembrane region" description="Helical" evidence="1">
    <location>
        <begin position="319"/>
        <end position="337"/>
    </location>
</feature>
<proteinExistence type="predicted"/>
<feature type="transmembrane region" description="Helical" evidence="1">
    <location>
        <begin position="91"/>
        <end position="116"/>
    </location>
</feature>